<dbReference type="InterPro" id="IPR013785">
    <property type="entry name" value="Aldolase_TIM"/>
</dbReference>
<dbReference type="PANTHER" id="PTHR11228">
    <property type="entry name" value="RADICAL SAM DOMAIN PROTEIN"/>
    <property type="match status" value="1"/>
</dbReference>
<dbReference type="InterPro" id="IPR007197">
    <property type="entry name" value="rSAM"/>
</dbReference>
<evidence type="ECO:0000256" key="4">
    <source>
        <dbReference type="ARBA" id="ARBA00022723"/>
    </source>
</evidence>
<dbReference type="InterPro" id="IPR058240">
    <property type="entry name" value="rSAM_sf"/>
</dbReference>
<dbReference type="InterPro" id="IPR000385">
    <property type="entry name" value="MoaA_NifB_PqqE_Fe-S-bd_CS"/>
</dbReference>
<dbReference type="GO" id="GO:0016491">
    <property type="term" value="F:oxidoreductase activity"/>
    <property type="evidence" value="ECO:0007669"/>
    <property type="project" value="UniProtKB-KW"/>
</dbReference>
<evidence type="ECO:0000259" key="8">
    <source>
        <dbReference type="PROSITE" id="PS51918"/>
    </source>
</evidence>
<evidence type="ECO:0000256" key="6">
    <source>
        <dbReference type="ARBA" id="ARBA00023004"/>
    </source>
</evidence>
<dbReference type="AlphaFoldDB" id="A0A6M3J016"/>
<evidence type="ECO:0000313" key="10">
    <source>
        <dbReference type="EMBL" id="QJA74395.1"/>
    </source>
</evidence>
<evidence type="ECO:0000256" key="2">
    <source>
        <dbReference type="ARBA" id="ARBA00022485"/>
    </source>
</evidence>
<evidence type="ECO:0000256" key="3">
    <source>
        <dbReference type="ARBA" id="ARBA00022691"/>
    </source>
</evidence>
<dbReference type="EMBL" id="MT142094">
    <property type="protein sequence ID" value="QJA74395.1"/>
    <property type="molecule type" value="Genomic_DNA"/>
</dbReference>
<evidence type="ECO:0000256" key="1">
    <source>
        <dbReference type="ARBA" id="ARBA00001966"/>
    </source>
</evidence>
<gene>
    <name evidence="10" type="ORF">MM415A02025_0017</name>
    <name evidence="9" type="ORF">MM415B00647_0003</name>
</gene>
<keyword evidence="2" id="KW-0004">4Fe-4S</keyword>
<dbReference type="GO" id="GO:0032324">
    <property type="term" value="P:molybdopterin cofactor biosynthetic process"/>
    <property type="evidence" value="ECO:0007669"/>
    <property type="project" value="UniProtKB-ARBA"/>
</dbReference>
<dbReference type="GO" id="GO:0051539">
    <property type="term" value="F:4 iron, 4 sulfur cluster binding"/>
    <property type="evidence" value="ECO:0007669"/>
    <property type="project" value="UniProtKB-KW"/>
</dbReference>
<evidence type="ECO:0000313" key="9">
    <source>
        <dbReference type="EMBL" id="QJA63130.1"/>
    </source>
</evidence>
<name>A0A6M3J016_9ZZZZ</name>
<dbReference type="SMART" id="SM00729">
    <property type="entry name" value="Elp3"/>
    <property type="match status" value="1"/>
</dbReference>
<proteinExistence type="predicted"/>
<protein>
    <submittedName>
        <fullName evidence="9">Putative radical SAM superfamily protein</fullName>
    </submittedName>
</protein>
<dbReference type="CDD" id="cd01335">
    <property type="entry name" value="Radical_SAM"/>
    <property type="match status" value="1"/>
</dbReference>
<dbReference type="PANTHER" id="PTHR11228:SF7">
    <property type="entry name" value="PQQA PEPTIDE CYCLASE"/>
    <property type="match status" value="1"/>
</dbReference>
<keyword evidence="3" id="KW-0949">S-adenosyl-L-methionine</keyword>
<accession>A0A6M3J016</accession>
<reference evidence="9" key="1">
    <citation type="submission" date="2020-03" db="EMBL/GenBank/DDBJ databases">
        <title>The deep terrestrial virosphere.</title>
        <authorList>
            <person name="Holmfeldt K."/>
            <person name="Nilsson E."/>
            <person name="Simone D."/>
            <person name="Lopez-Fernandez M."/>
            <person name="Wu X."/>
            <person name="de Brujin I."/>
            <person name="Lundin D."/>
            <person name="Andersson A."/>
            <person name="Bertilsson S."/>
            <person name="Dopson M."/>
        </authorList>
    </citation>
    <scope>NUCLEOTIDE SEQUENCE</scope>
    <source>
        <strain evidence="10">MM415A02025</strain>
        <strain evidence="9">MM415B00647</strain>
    </source>
</reference>
<dbReference type="SUPFAM" id="SSF102114">
    <property type="entry name" value="Radical SAM enzymes"/>
    <property type="match status" value="1"/>
</dbReference>
<evidence type="ECO:0000256" key="7">
    <source>
        <dbReference type="ARBA" id="ARBA00023014"/>
    </source>
</evidence>
<keyword evidence="4" id="KW-0479">Metal-binding</keyword>
<comment type="cofactor">
    <cofactor evidence="1">
        <name>[4Fe-4S] cluster</name>
        <dbReference type="ChEBI" id="CHEBI:49883"/>
    </cofactor>
</comment>
<keyword evidence="6" id="KW-0408">Iron</keyword>
<sequence length="320" mass="37131">MKLEDIGFYTLEDKRAKNVSVKSPLWRCELLLTSRCNFNCVYCRKRTTGDISFENAKKVIDLWAEEGLKNVRFSGGEPTLWPDLYNLVKYTRNKPNVKRIAISTNGSAAKELYKRLLQAGVNDFSISLDSCCSNEADKLAGKEGMWKHVVKIIEYLSRFTYVTVGMVLLPENVNRLQETIMFAINLGVKDVRVISAAQWNQSLAWRLTELQKWQYPILSYRLNNINTGRNVRGMKEEDNHQCPLVLDDMAIEGNEHYPCIIYLRERGKAIGMVGKSMRKERQEWYETHDCYQDKICKKNCLDVCIDYNNRVRELQNVAKT</sequence>
<dbReference type="Pfam" id="PF04055">
    <property type="entry name" value="Radical_SAM"/>
    <property type="match status" value="1"/>
</dbReference>
<organism evidence="9">
    <name type="scientific">viral metagenome</name>
    <dbReference type="NCBI Taxonomy" id="1070528"/>
    <lineage>
        <taxon>unclassified sequences</taxon>
        <taxon>metagenomes</taxon>
        <taxon>organismal metagenomes</taxon>
    </lineage>
</organism>
<evidence type="ECO:0000256" key="5">
    <source>
        <dbReference type="ARBA" id="ARBA00023002"/>
    </source>
</evidence>
<dbReference type="Gene3D" id="3.20.20.70">
    <property type="entry name" value="Aldolase class I"/>
    <property type="match status" value="1"/>
</dbReference>
<dbReference type="SFLD" id="SFLDS00029">
    <property type="entry name" value="Radical_SAM"/>
    <property type="match status" value="1"/>
</dbReference>
<dbReference type="InterPro" id="IPR050377">
    <property type="entry name" value="Radical_SAM_PqqE_MftC-like"/>
</dbReference>
<dbReference type="EMBL" id="MT141491">
    <property type="protein sequence ID" value="QJA63130.1"/>
    <property type="molecule type" value="Genomic_DNA"/>
</dbReference>
<dbReference type="InterPro" id="IPR006638">
    <property type="entry name" value="Elp3/MiaA/NifB-like_rSAM"/>
</dbReference>
<dbReference type="PROSITE" id="PS01305">
    <property type="entry name" value="MOAA_NIFB_PQQE"/>
    <property type="match status" value="1"/>
</dbReference>
<dbReference type="GO" id="GO:0046872">
    <property type="term" value="F:metal ion binding"/>
    <property type="evidence" value="ECO:0007669"/>
    <property type="project" value="UniProtKB-KW"/>
</dbReference>
<keyword evidence="7" id="KW-0411">Iron-sulfur</keyword>
<dbReference type="PROSITE" id="PS51918">
    <property type="entry name" value="RADICAL_SAM"/>
    <property type="match status" value="1"/>
</dbReference>
<keyword evidence="5" id="KW-0560">Oxidoreductase</keyword>
<feature type="domain" description="Radical SAM core" evidence="8">
    <location>
        <begin position="21"/>
        <end position="235"/>
    </location>
</feature>
<dbReference type="SFLD" id="SFLDG01067">
    <property type="entry name" value="SPASM/twitch_domain_containing"/>
    <property type="match status" value="1"/>
</dbReference>